<organism evidence="2 3">
    <name type="scientific">Ficus carica</name>
    <name type="common">Common fig</name>
    <dbReference type="NCBI Taxonomy" id="3494"/>
    <lineage>
        <taxon>Eukaryota</taxon>
        <taxon>Viridiplantae</taxon>
        <taxon>Streptophyta</taxon>
        <taxon>Embryophyta</taxon>
        <taxon>Tracheophyta</taxon>
        <taxon>Spermatophyta</taxon>
        <taxon>Magnoliopsida</taxon>
        <taxon>eudicotyledons</taxon>
        <taxon>Gunneridae</taxon>
        <taxon>Pentapetalae</taxon>
        <taxon>rosids</taxon>
        <taxon>fabids</taxon>
        <taxon>Rosales</taxon>
        <taxon>Moraceae</taxon>
        <taxon>Ficeae</taxon>
        <taxon>Ficus</taxon>
    </lineage>
</organism>
<evidence type="ECO:0000256" key="1">
    <source>
        <dbReference type="SAM" id="MobiDB-lite"/>
    </source>
</evidence>
<name>A0AA87ZVW4_FICCA</name>
<feature type="compositionally biased region" description="Acidic residues" evidence="1">
    <location>
        <begin position="45"/>
        <end position="57"/>
    </location>
</feature>
<reference evidence="2" key="1">
    <citation type="submission" date="2023-07" db="EMBL/GenBank/DDBJ databases">
        <title>draft genome sequence of fig (Ficus carica).</title>
        <authorList>
            <person name="Takahashi T."/>
            <person name="Nishimura K."/>
        </authorList>
    </citation>
    <scope>NUCLEOTIDE SEQUENCE</scope>
</reference>
<feature type="region of interest" description="Disordered" evidence="1">
    <location>
        <begin position="33"/>
        <end position="57"/>
    </location>
</feature>
<proteinExistence type="predicted"/>
<keyword evidence="3" id="KW-1185">Reference proteome</keyword>
<protein>
    <submittedName>
        <fullName evidence="2">Uncharacterized protein</fullName>
    </submittedName>
</protein>
<dbReference type="AlphaFoldDB" id="A0AA87ZVW4"/>
<sequence length="99" mass="11068">MTESTSSSSRQAINEEGILPLILGMRKGHRMEVGRRLPWRTGSDPENEDDDDDDDDDASLDGRMLFFYDVSSTWFNVIFGMNSSNGKHTGVQDVVSPNL</sequence>
<comment type="caution">
    <text evidence="2">The sequence shown here is derived from an EMBL/GenBank/DDBJ whole genome shotgun (WGS) entry which is preliminary data.</text>
</comment>
<evidence type="ECO:0000313" key="3">
    <source>
        <dbReference type="Proteomes" id="UP001187192"/>
    </source>
</evidence>
<evidence type="ECO:0000313" key="2">
    <source>
        <dbReference type="EMBL" id="GMN44744.1"/>
    </source>
</evidence>
<gene>
    <name evidence="2" type="ORF">TIFTF001_013942</name>
</gene>
<dbReference type="Proteomes" id="UP001187192">
    <property type="component" value="Unassembled WGS sequence"/>
</dbReference>
<accession>A0AA87ZVW4</accession>
<dbReference type="EMBL" id="BTGU01000019">
    <property type="protein sequence ID" value="GMN44744.1"/>
    <property type="molecule type" value="Genomic_DNA"/>
</dbReference>